<keyword evidence="10" id="KW-1185">Reference proteome</keyword>
<organism evidence="9 10">
    <name type="scientific">Sulfurimonas denitrificans (strain ATCC 33889 / DSM 1251)</name>
    <name type="common">Thiomicrospira denitrificans (strain ATCC 33889 / DSM 1251)</name>
    <dbReference type="NCBI Taxonomy" id="326298"/>
    <lineage>
        <taxon>Bacteria</taxon>
        <taxon>Pseudomonadati</taxon>
        <taxon>Campylobacterota</taxon>
        <taxon>Epsilonproteobacteria</taxon>
        <taxon>Campylobacterales</taxon>
        <taxon>Sulfurimonadaceae</taxon>
        <taxon>Sulfurimonas</taxon>
    </lineage>
</organism>
<comment type="subcellular location">
    <subcellularLocation>
        <location evidence="1">Cell membrane</location>
        <topology evidence="1">Multi-pass membrane protein</topology>
    </subcellularLocation>
</comment>
<dbReference type="EMBL" id="CP000153">
    <property type="protein sequence ID" value="ABB44594.1"/>
    <property type="molecule type" value="Genomic_DNA"/>
</dbReference>
<feature type="transmembrane region" description="Helical" evidence="7">
    <location>
        <begin position="326"/>
        <end position="347"/>
    </location>
</feature>
<evidence type="ECO:0000256" key="7">
    <source>
        <dbReference type="SAM" id="Phobius"/>
    </source>
</evidence>
<comment type="similarity">
    <text evidence="2">Belongs to the ABC-4 integral membrane protein family. LolC/E subfamily.</text>
</comment>
<feature type="domain" description="ABC3 transporter permease C-terminal" evidence="8">
    <location>
        <begin position="277"/>
        <end position="403"/>
    </location>
</feature>
<dbReference type="Pfam" id="PF02687">
    <property type="entry name" value="FtsX"/>
    <property type="match status" value="1"/>
</dbReference>
<dbReference type="GO" id="GO:0098797">
    <property type="term" value="C:plasma membrane protein complex"/>
    <property type="evidence" value="ECO:0007669"/>
    <property type="project" value="TreeGrafter"/>
</dbReference>
<name>Q30QY7_SULDN</name>
<accession>Q30QY7</accession>
<reference evidence="9 10" key="1">
    <citation type="journal article" date="2008" name="Appl. Environ. Microbiol.">
        <title>Genome of the epsilonproteobacterial chemolithoautotroph Sulfurimonas denitrificans.</title>
        <authorList>
            <person name="Sievert S.M."/>
            <person name="Scott K.M."/>
            <person name="Klotz M.G."/>
            <person name="Chain P.S.G."/>
            <person name="Hauser L.J."/>
            <person name="Hemp J."/>
            <person name="Huegler M."/>
            <person name="Land M."/>
            <person name="Lapidus A."/>
            <person name="Larimer F.W."/>
            <person name="Lucas S."/>
            <person name="Malfatti S.A."/>
            <person name="Meyer F."/>
            <person name="Paulsen I.T."/>
            <person name="Ren Q."/>
            <person name="Simon J."/>
            <person name="Bailey K."/>
            <person name="Diaz E."/>
            <person name="Fitzpatrick K.A."/>
            <person name="Glover B."/>
            <person name="Gwatney N."/>
            <person name="Korajkic A."/>
            <person name="Long A."/>
            <person name="Mobberley J.M."/>
            <person name="Pantry S.N."/>
            <person name="Pazder G."/>
            <person name="Peterson S."/>
            <person name="Quintanilla J.D."/>
            <person name="Sprinkle R."/>
            <person name="Stephens J."/>
            <person name="Thomas P."/>
            <person name="Vaughn R."/>
            <person name="Weber M.J."/>
            <person name="Wooten L.L."/>
        </authorList>
    </citation>
    <scope>NUCLEOTIDE SEQUENCE [LARGE SCALE GENOMIC DNA]</scope>
    <source>
        <strain evidence="10">ATCC 33889 / DSM 1251</strain>
    </source>
</reference>
<dbReference type="HOGENOM" id="CLU_701928_0_0_7"/>
<dbReference type="STRING" id="326298.Suden_1316"/>
<keyword evidence="4 7" id="KW-0812">Transmembrane</keyword>
<dbReference type="KEGG" id="tdn:Suden_1316"/>
<dbReference type="Proteomes" id="UP000002714">
    <property type="component" value="Chromosome"/>
</dbReference>
<gene>
    <name evidence="9" type="ordered locus">Suden_1316</name>
</gene>
<dbReference type="InterPro" id="IPR051447">
    <property type="entry name" value="Lipoprotein-release_system"/>
</dbReference>
<evidence type="ECO:0000256" key="1">
    <source>
        <dbReference type="ARBA" id="ARBA00004651"/>
    </source>
</evidence>
<evidence type="ECO:0000259" key="8">
    <source>
        <dbReference type="Pfam" id="PF02687"/>
    </source>
</evidence>
<evidence type="ECO:0000313" key="10">
    <source>
        <dbReference type="Proteomes" id="UP000002714"/>
    </source>
</evidence>
<keyword evidence="6 7" id="KW-0472">Membrane</keyword>
<evidence type="ECO:0000256" key="3">
    <source>
        <dbReference type="ARBA" id="ARBA00022475"/>
    </source>
</evidence>
<keyword evidence="5 7" id="KW-1133">Transmembrane helix</keyword>
<keyword evidence="3" id="KW-1003">Cell membrane</keyword>
<proteinExistence type="inferred from homology"/>
<dbReference type="PANTHER" id="PTHR30489:SF0">
    <property type="entry name" value="LIPOPROTEIN-RELEASING SYSTEM TRANSMEMBRANE PROTEIN LOLE"/>
    <property type="match status" value="1"/>
</dbReference>
<protein>
    <recommendedName>
        <fullName evidence="8">ABC3 transporter permease C-terminal domain-containing protein</fullName>
    </recommendedName>
</protein>
<feature type="transmembrane region" description="Helical" evidence="7">
    <location>
        <begin position="272"/>
        <end position="290"/>
    </location>
</feature>
<dbReference type="GO" id="GO:0044874">
    <property type="term" value="P:lipoprotein localization to outer membrane"/>
    <property type="evidence" value="ECO:0007669"/>
    <property type="project" value="TreeGrafter"/>
</dbReference>
<evidence type="ECO:0000313" key="9">
    <source>
        <dbReference type="EMBL" id="ABB44594.1"/>
    </source>
</evidence>
<evidence type="ECO:0000256" key="2">
    <source>
        <dbReference type="ARBA" id="ARBA00005236"/>
    </source>
</evidence>
<dbReference type="InterPro" id="IPR003838">
    <property type="entry name" value="ABC3_permease_C"/>
</dbReference>
<feature type="transmembrane region" description="Helical" evidence="7">
    <location>
        <begin position="368"/>
        <end position="394"/>
    </location>
</feature>
<sequence>MTPHLESTLLQHTYIRQMMQNKINFYIVEYAINSLLRQKYKTIFISIVFSMLVFLLSSLFFITNSIKYELKQTLEALPDITVQKIKGGRHYDIDVSTIDEILDIHGVSGAVARVWGYYYFENAGVNFSLVGIDEYEEQYKKSFVDVAANLDFTKPSMIVGEGVKIVMDKNYYKDYFNFIKPDGTLKRVDIAATFKAQSELESNDVIVMSKENVREIFDISAQKATDIVVRVANFNEVATVASKIKLLYPDTRVITKDDLKISYQNIFDYKSGIFLALFSVSLFTFFIIIYDRVSGLSSEQKREIGILKAVGWRVDDVLKEKFYEGFIVSIFSYLVGITLSFAFVYIFKAPLLQNIFLGYSQLKTSFNLPFVFDMQTLALIFFLSVPIYIAAIIIPSWRSATLEADEVIR</sequence>
<feature type="transmembrane region" description="Helical" evidence="7">
    <location>
        <begin position="43"/>
        <end position="62"/>
    </location>
</feature>
<evidence type="ECO:0000256" key="4">
    <source>
        <dbReference type="ARBA" id="ARBA00022692"/>
    </source>
</evidence>
<dbReference type="PANTHER" id="PTHR30489">
    <property type="entry name" value="LIPOPROTEIN-RELEASING SYSTEM TRANSMEMBRANE PROTEIN LOLE"/>
    <property type="match status" value="1"/>
</dbReference>
<dbReference type="AlphaFoldDB" id="Q30QY7"/>
<evidence type="ECO:0000256" key="6">
    <source>
        <dbReference type="ARBA" id="ARBA00023136"/>
    </source>
</evidence>
<evidence type="ECO:0000256" key="5">
    <source>
        <dbReference type="ARBA" id="ARBA00022989"/>
    </source>
</evidence>
<dbReference type="eggNOG" id="COG4591">
    <property type="taxonomic scope" value="Bacteria"/>
</dbReference>